<evidence type="ECO:0000313" key="6">
    <source>
        <dbReference type="EMBL" id="KAJ7385659.1"/>
    </source>
</evidence>
<dbReference type="PANTHER" id="PTHR46037">
    <property type="entry name" value="PROTEIN ENHANCER OF SEVENLESS 2B"/>
    <property type="match status" value="1"/>
</dbReference>
<feature type="region of interest" description="Disordered" evidence="4">
    <location>
        <begin position="1"/>
        <end position="39"/>
    </location>
</feature>
<evidence type="ECO:0000259" key="5">
    <source>
        <dbReference type="PROSITE" id="PS50002"/>
    </source>
</evidence>
<feature type="compositionally biased region" description="Polar residues" evidence="4">
    <location>
        <begin position="25"/>
        <end position="39"/>
    </location>
</feature>
<keyword evidence="1 3" id="KW-0728">SH3 domain</keyword>
<dbReference type="Pfam" id="PF07653">
    <property type="entry name" value="SH3_2"/>
    <property type="match status" value="3"/>
</dbReference>
<feature type="compositionally biased region" description="Polar residues" evidence="4">
    <location>
        <begin position="280"/>
        <end position="298"/>
    </location>
</feature>
<dbReference type="SMART" id="SM00326">
    <property type="entry name" value="SH3"/>
    <property type="match status" value="3"/>
</dbReference>
<evidence type="ECO:0000256" key="1">
    <source>
        <dbReference type="ARBA" id="ARBA00022443"/>
    </source>
</evidence>
<accession>A0A9W9ZTF7</accession>
<comment type="caution">
    <text evidence="6">The sequence shown here is derived from an EMBL/GenBank/DDBJ whole genome shotgun (WGS) entry which is preliminary data.</text>
</comment>
<feature type="compositionally biased region" description="Polar residues" evidence="4">
    <location>
        <begin position="240"/>
        <end position="251"/>
    </location>
</feature>
<dbReference type="PROSITE" id="PS50002">
    <property type="entry name" value="SH3"/>
    <property type="match status" value="3"/>
</dbReference>
<feature type="region of interest" description="Disordered" evidence="4">
    <location>
        <begin position="218"/>
        <end position="300"/>
    </location>
</feature>
<dbReference type="EMBL" id="MU825879">
    <property type="protein sequence ID" value="KAJ7385659.1"/>
    <property type="molecule type" value="Genomic_DNA"/>
</dbReference>
<feature type="domain" description="SH3" evidence="5">
    <location>
        <begin position="58"/>
        <end position="117"/>
    </location>
</feature>
<organism evidence="6 7">
    <name type="scientific">Desmophyllum pertusum</name>
    <dbReference type="NCBI Taxonomy" id="174260"/>
    <lineage>
        <taxon>Eukaryota</taxon>
        <taxon>Metazoa</taxon>
        <taxon>Cnidaria</taxon>
        <taxon>Anthozoa</taxon>
        <taxon>Hexacorallia</taxon>
        <taxon>Scleractinia</taxon>
        <taxon>Caryophylliina</taxon>
        <taxon>Caryophylliidae</taxon>
        <taxon>Desmophyllum</taxon>
    </lineage>
</organism>
<dbReference type="AlphaFoldDB" id="A0A9W9ZTF7"/>
<sequence length="376" mass="43254">MAFFCPMRIPRRRRKRHREEEQKNSTRNGNTKGRITGSNSVDSLVELGKEEEDNEIEFEPRKMVVLHDFIPCVEDEVAVKRGQHVKALYQETDWIYVISNDGKEGFVPFTYCVPEEEYEKRKEKQKGLQRNNFRNASFLDSLQVQTDPAPSFSFKKNNYGDYIVRFEFIACDENDLNAQKGDRVRVLNKDDKDWYWVGNMNGVEGFIPKDFLVPYDRLQNGDSSPSSSQSLLNGSRRLSETQVSPLSTQIGSPYRETTPDSNRSTNSTGSSTEPLLLITPPSNRNSYSPATPSDQTETYRQRRNTNELLLYGQELVCTDTYEGRRVDELTVNKGDWIYADMKQKDGRGWIWAYSPSNKTQGYVPRSCVRPPATTPL</sequence>
<dbReference type="CDD" id="cd00174">
    <property type="entry name" value="SH3"/>
    <property type="match status" value="3"/>
</dbReference>
<proteinExistence type="predicted"/>
<evidence type="ECO:0000313" key="7">
    <source>
        <dbReference type="Proteomes" id="UP001163046"/>
    </source>
</evidence>
<dbReference type="InterPro" id="IPR001452">
    <property type="entry name" value="SH3_domain"/>
</dbReference>
<gene>
    <name evidence="6" type="ORF">OS493_013685</name>
</gene>
<keyword evidence="2" id="KW-0727">SH2 domain</keyword>
<feature type="compositionally biased region" description="Low complexity" evidence="4">
    <location>
        <begin position="261"/>
        <end position="272"/>
    </location>
</feature>
<dbReference type="InterPro" id="IPR036028">
    <property type="entry name" value="SH3-like_dom_sf"/>
</dbReference>
<feature type="domain" description="SH3" evidence="5">
    <location>
        <begin position="157"/>
        <end position="217"/>
    </location>
</feature>
<dbReference type="InterPro" id="IPR043539">
    <property type="entry name" value="Grb2-like"/>
</dbReference>
<dbReference type="OrthoDB" id="9991832at2759"/>
<evidence type="ECO:0000256" key="3">
    <source>
        <dbReference type="PROSITE-ProRule" id="PRU00192"/>
    </source>
</evidence>
<evidence type="ECO:0000256" key="2">
    <source>
        <dbReference type="ARBA" id="ARBA00022999"/>
    </source>
</evidence>
<protein>
    <recommendedName>
        <fullName evidence="5">SH3 domain-containing protein</fullName>
    </recommendedName>
</protein>
<feature type="compositionally biased region" description="Low complexity" evidence="4">
    <location>
        <begin position="218"/>
        <end position="236"/>
    </location>
</feature>
<reference evidence="6" key="1">
    <citation type="submission" date="2023-01" db="EMBL/GenBank/DDBJ databases">
        <title>Genome assembly of the deep-sea coral Lophelia pertusa.</title>
        <authorList>
            <person name="Herrera S."/>
            <person name="Cordes E."/>
        </authorList>
    </citation>
    <scope>NUCLEOTIDE SEQUENCE</scope>
    <source>
        <strain evidence="6">USNM1676648</strain>
        <tissue evidence="6">Polyp</tissue>
    </source>
</reference>
<evidence type="ECO:0000256" key="4">
    <source>
        <dbReference type="SAM" id="MobiDB-lite"/>
    </source>
</evidence>
<dbReference type="SUPFAM" id="SSF50044">
    <property type="entry name" value="SH3-domain"/>
    <property type="match status" value="3"/>
</dbReference>
<name>A0A9W9ZTF7_9CNID</name>
<feature type="domain" description="SH3" evidence="5">
    <location>
        <begin position="310"/>
        <end position="373"/>
    </location>
</feature>
<dbReference type="Gene3D" id="2.30.30.40">
    <property type="entry name" value="SH3 Domains"/>
    <property type="match status" value="3"/>
</dbReference>
<dbReference type="Proteomes" id="UP001163046">
    <property type="component" value="Unassembled WGS sequence"/>
</dbReference>
<keyword evidence="7" id="KW-1185">Reference proteome</keyword>